<evidence type="ECO:0000256" key="2">
    <source>
        <dbReference type="ARBA" id="ARBA00005120"/>
    </source>
</evidence>
<evidence type="ECO:0000256" key="12">
    <source>
        <dbReference type="HAMAP-Rule" id="MF_00418"/>
    </source>
</evidence>
<dbReference type="InterPro" id="IPR002220">
    <property type="entry name" value="DapA-like"/>
</dbReference>
<dbReference type="PANTHER" id="PTHR12128">
    <property type="entry name" value="DIHYDRODIPICOLINATE SYNTHASE"/>
    <property type="match status" value="1"/>
</dbReference>
<dbReference type="Proteomes" id="UP001597362">
    <property type="component" value="Unassembled WGS sequence"/>
</dbReference>
<reference evidence="15" key="1">
    <citation type="journal article" date="2019" name="Int. J. Syst. Evol. Microbiol.">
        <title>The Global Catalogue of Microorganisms (GCM) 10K type strain sequencing project: providing services to taxonomists for standard genome sequencing and annotation.</title>
        <authorList>
            <consortium name="The Broad Institute Genomics Platform"/>
            <consortium name="The Broad Institute Genome Sequencing Center for Infectious Disease"/>
            <person name="Wu L."/>
            <person name="Ma J."/>
        </authorList>
    </citation>
    <scope>NUCLEOTIDE SEQUENCE [LARGE SCALE GENOMIC DNA]</scope>
    <source>
        <strain evidence="15">GH52</strain>
    </source>
</reference>
<comment type="caution">
    <text evidence="14">The sequence shown here is derived from an EMBL/GenBank/DDBJ whole genome shotgun (WGS) entry which is preliminary data.</text>
</comment>
<gene>
    <name evidence="12 14" type="primary">dapA</name>
    <name evidence="14" type="ORF">ACFSJH_04420</name>
</gene>
<dbReference type="EMBL" id="JBHUHO010000011">
    <property type="protein sequence ID" value="MFD2114980.1"/>
    <property type="molecule type" value="Genomic_DNA"/>
</dbReference>
<evidence type="ECO:0000313" key="15">
    <source>
        <dbReference type="Proteomes" id="UP001597362"/>
    </source>
</evidence>
<dbReference type="Pfam" id="PF00701">
    <property type="entry name" value="DHDPS"/>
    <property type="match status" value="1"/>
</dbReference>
<evidence type="ECO:0000256" key="1">
    <source>
        <dbReference type="ARBA" id="ARBA00003294"/>
    </source>
</evidence>
<name>A0ABW4YGV9_9BACL</name>
<feature type="site" description="Part of a proton relay during catalysis" evidence="12">
    <location>
        <position position="46"/>
    </location>
</feature>
<accession>A0ABW4YGV9</accession>
<comment type="function">
    <text evidence="1 12">Catalyzes the condensation of (S)-aspartate-beta-semialdehyde [(S)-ASA] and pyruvate to 4-hydroxy-tetrahydrodipicolinate (HTPA).</text>
</comment>
<protein>
    <recommendedName>
        <fullName evidence="4 12">4-hydroxy-tetrahydrodipicolinate synthase</fullName>
        <shortName evidence="12">HTPA synthase</shortName>
        <ecNumber evidence="4 12">4.3.3.7</ecNumber>
    </recommendedName>
</protein>
<dbReference type="PANTHER" id="PTHR12128:SF66">
    <property type="entry name" value="4-HYDROXY-2-OXOGLUTARATE ALDOLASE, MITOCHONDRIAL"/>
    <property type="match status" value="1"/>
</dbReference>
<evidence type="ECO:0000313" key="14">
    <source>
        <dbReference type="EMBL" id="MFD2114980.1"/>
    </source>
</evidence>
<dbReference type="PROSITE" id="PS00666">
    <property type="entry name" value="DHDPS_2"/>
    <property type="match status" value="1"/>
</dbReference>
<evidence type="ECO:0000256" key="13">
    <source>
        <dbReference type="PIRNR" id="PIRNR001365"/>
    </source>
</evidence>
<evidence type="ECO:0000256" key="4">
    <source>
        <dbReference type="ARBA" id="ARBA00012086"/>
    </source>
</evidence>
<sequence>MFKPQGIIPALITPFLANGKIDEETLRTMIQRQITSGVHGIFVLGTNGEFFSLHEDEKVELVKIAADEIKGKVPLYAGSGAITTEESVRLSQKLEKVGADVLSVITPYFVPINQEELATHYKAVAASTSLPIVLYNIPARTGIMLEASTVAQLSHIENIVGIKDSSGNYEHLLQLIDQASDEFAVLAGTDSFILSALLAGGSGAIAASANVSPSLVVSIYDYYQAGKLTDARRAQSEIAEIRKLMKMGTVPAALKEVMRQLGYGNGLPRLPVLPADVQTKTVIENSLRTSSLQHLKAHV</sequence>
<dbReference type="SUPFAM" id="SSF51569">
    <property type="entry name" value="Aldolase"/>
    <property type="match status" value="1"/>
</dbReference>
<evidence type="ECO:0000256" key="6">
    <source>
        <dbReference type="ARBA" id="ARBA00022605"/>
    </source>
</evidence>
<evidence type="ECO:0000256" key="7">
    <source>
        <dbReference type="ARBA" id="ARBA00022915"/>
    </source>
</evidence>
<comment type="pathway">
    <text evidence="2 12">Amino-acid biosynthesis; L-lysine biosynthesis via DAP pathway; (S)-tetrahydrodipicolinate from L-aspartate: step 3/4.</text>
</comment>
<dbReference type="PRINTS" id="PR00146">
    <property type="entry name" value="DHPICSNTHASE"/>
</dbReference>
<keyword evidence="9 12" id="KW-0456">Lyase</keyword>
<keyword evidence="15" id="KW-1185">Reference proteome</keyword>
<dbReference type="GO" id="GO:0008840">
    <property type="term" value="F:4-hydroxy-tetrahydrodipicolinate synthase activity"/>
    <property type="evidence" value="ECO:0007669"/>
    <property type="project" value="UniProtKB-EC"/>
</dbReference>
<dbReference type="InterPro" id="IPR020625">
    <property type="entry name" value="Schiff_base-form_aldolases_AS"/>
</dbReference>
<keyword evidence="5 12" id="KW-0963">Cytoplasm</keyword>
<dbReference type="Gene3D" id="3.20.20.70">
    <property type="entry name" value="Aldolase class I"/>
    <property type="match status" value="1"/>
</dbReference>
<keyword evidence="10 12" id="KW-0704">Schiff base</keyword>
<comment type="subcellular location">
    <subcellularLocation>
        <location evidence="12">Cytoplasm</location>
    </subcellularLocation>
</comment>
<evidence type="ECO:0000256" key="10">
    <source>
        <dbReference type="ARBA" id="ARBA00023270"/>
    </source>
</evidence>
<dbReference type="RefSeq" id="WP_377770007.1">
    <property type="nucleotide sequence ID" value="NZ_JBHUHO010000011.1"/>
</dbReference>
<feature type="binding site" evidence="12">
    <location>
        <position position="205"/>
    </location>
    <ligand>
        <name>pyruvate</name>
        <dbReference type="ChEBI" id="CHEBI:15361"/>
    </ligand>
</feature>
<dbReference type="SMART" id="SM01130">
    <property type="entry name" value="DHDPS"/>
    <property type="match status" value="1"/>
</dbReference>
<evidence type="ECO:0000256" key="11">
    <source>
        <dbReference type="ARBA" id="ARBA00047836"/>
    </source>
</evidence>
<dbReference type="CDD" id="cd00408">
    <property type="entry name" value="DHDPS-like"/>
    <property type="match status" value="1"/>
</dbReference>
<evidence type="ECO:0000256" key="8">
    <source>
        <dbReference type="ARBA" id="ARBA00023154"/>
    </source>
</evidence>
<comment type="similarity">
    <text evidence="3 12 13">Belongs to the DapA family.</text>
</comment>
<dbReference type="HAMAP" id="MF_00418">
    <property type="entry name" value="DapA"/>
    <property type="match status" value="1"/>
</dbReference>
<dbReference type="PIRSF" id="PIRSF001365">
    <property type="entry name" value="DHDPS"/>
    <property type="match status" value="1"/>
</dbReference>
<organism evidence="14 15">
    <name type="scientific">Paenibacillus yanchengensis</name>
    <dbReference type="NCBI Taxonomy" id="2035833"/>
    <lineage>
        <taxon>Bacteria</taxon>
        <taxon>Bacillati</taxon>
        <taxon>Bacillota</taxon>
        <taxon>Bacilli</taxon>
        <taxon>Bacillales</taxon>
        <taxon>Paenibacillaceae</taxon>
        <taxon>Paenibacillus</taxon>
    </lineage>
</organism>
<dbReference type="InterPro" id="IPR005263">
    <property type="entry name" value="DapA"/>
</dbReference>
<comment type="caution">
    <text evidence="12">Was originally thought to be a dihydrodipicolinate synthase (DHDPS), catalyzing the condensation of (S)-aspartate-beta-semialdehyde [(S)-ASA] and pyruvate to dihydrodipicolinate (DHDP). However, it was shown in E.coli that the product of the enzymatic reaction is not dihydrodipicolinate but in fact (4S)-4-hydroxy-2,3,4,5-tetrahydro-(2S)-dipicolinic acid (HTPA), and that the consecutive dehydration reaction leading to DHDP is not spontaneous but catalyzed by DapB.</text>
</comment>
<dbReference type="InterPro" id="IPR013785">
    <property type="entry name" value="Aldolase_TIM"/>
</dbReference>
<proteinExistence type="inferred from homology"/>
<keyword evidence="8 12" id="KW-0457">Lysine biosynthesis</keyword>
<feature type="active site" description="Schiff-base intermediate with substrate" evidence="12">
    <location>
        <position position="163"/>
    </location>
</feature>
<feature type="active site" description="Proton donor/acceptor" evidence="12">
    <location>
        <position position="135"/>
    </location>
</feature>
<evidence type="ECO:0000256" key="9">
    <source>
        <dbReference type="ARBA" id="ARBA00023239"/>
    </source>
</evidence>
<keyword evidence="7 12" id="KW-0220">Diaminopimelate biosynthesis</keyword>
<evidence type="ECO:0000256" key="3">
    <source>
        <dbReference type="ARBA" id="ARBA00007592"/>
    </source>
</evidence>
<comment type="caution">
    <text evidence="12">Lacks conserved residue(s) required for the propagation of feature annotation.</text>
</comment>
<keyword evidence="6 12" id="KW-0028">Amino-acid biosynthesis</keyword>
<comment type="subunit">
    <text evidence="12">Homotetramer; dimer of dimers.</text>
</comment>
<evidence type="ECO:0000256" key="5">
    <source>
        <dbReference type="ARBA" id="ARBA00022490"/>
    </source>
</evidence>
<dbReference type="NCBIfam" id="TIGR00674">
    <property type="entry name" value="dapA"/>
    <property type="match status" value="1"/>
</dbReference>
<dbReference type="EC" id="4.3.3.7" evidence="4 12"/>
<comment type="catalytic activity">
    <reaction evidence="11 12">
        <text>L-aspartate 4-semialdehyde + pyruvate = (2S,4S)-4-hydroxy-2,3,4,5-tetrahydrodipicolinate + H2O + H(+)</text>
        <dbReference type="Rhea" id="RHEA:34171"/>
        <dbReference type="ChEBI" id="CHEBI:15361"/>
        <dbReference type="ChEBI" id="CHEBI:15377"/>
        <dbReference type="ChEBI" id="CHEBI:15378"/>
        <dbReference type="ChEBI" id="CHEBI:67139"/>
        <dbReference type="ChEBI" id="CHEBI:537519"/>
        <dbReference type="EC" id="4.3.3.7"/>
    </reaction>
</comment>